<name>A0A3B0GBN6_PSEPS</name>
<reference evidence="2" key="2">
    <citation type="submission" date="2018-10" db="EMBL/GenBank/DDBJ databases">
        <authorList>
            <person name="Wang Y."/>
            <person name="Wang J."/>
            <person name="Yang X."/>
            <person name="Wang Z."/>
            <person name="Huang Y."/>
        </authorList>
    </citation>
    <scope>NUCLEOTIDE SEQUENCE [LARGE SCALE GENOMIC DNA]</scope>
    <source>
        <strain evidence="2">J015</strain>
    </source>
</reference>
<accession>A0A3B0GBN6</accession>
<sequence length="99" mass="10845">MFNGISDDGKVLGVTVLDVKELPAEKSVIVLLDHMEMGEGPARNPAKFRDQGELVWIAELPGAASRECYVSVDFASPNRTMTGKNARWAPLWACQLQAE</sequence>
<dbReference type="Proteomes" id="UP000273159">
    <property type="component" value="Unassembled WGS sequence"/>
</dbReference>
<organism evidence="1 2">
    <name type="scientific">Pseudarthrobacter phenanthrenivorans</name>
    <name type="common">Arthrobacter phenanthrenivorans</name>
    <dbReference type="NCBI Taxonomy" id="361575"/>
    <lineage>
        <taxon>Bacteria</taxon>
        <taxon>Bacillati</taxon>
        <taxon>Actinomycetota</taxon>
        <taxon>Actinomycetes</taxon>
        <taxon>Micrococcales</taxon>
        <taxon>Micrococcaceae</taxon>
        <taxon>Pseudarthrobacter</taxon>
    </lineage>
</organism>
<reference evidence="1 2" key="1">
    <citation type="submission" date="2018-10" db="EMBL/GenBank/DDBJ databases">
        <title>Genome-guide identification and characterization of bacteria that degrade polycyclic aromatic hydrocarbons and resist hexavalent chromium simultaneously.</title>
        <authorList>
            <person name="Feng H."/>
        </authorList>
    </citation>
    <scope>NUCLEOTIDE SEQUENCE [LARGE SCALE GENOMIC DNA]</scope>
    <source>
        <strain evidence="1 2">J015</strain>
    </source>
</reference>
<evidence type="ECO:0000313" key="1">
    <source>
        <dbReference type="EMBL" id="RKO27567.1"/>
    </source>
</evidence>
<protein>
    <submittedName>
        <fullName evidence="1">Uncharacterized protein</fullName>
    </submittedName>
</protein>
<evidence type="ECO:0000313" key="2">
    <source>
        <dbReference type="Proteomes" id="UP000273159"/>
    </source>
</evidence>
<comment type="caution">
    <text evidence="1">The sequence shown here is derived from an EMBL/GenBank/DDBJ whole genome shotgun (WGS) entry which is preliminary data.</text>
</comment>
<dbReference type="EMBL" id="RBNH01000001">
    <property type="protein sequence ID" value="RKO27567.1"/>
    <property type="molecule type" value="Genomic_DNA"/>
</dbReference>
<dbReference type="AlphaFoldDB" id="A0A3B0GBN6"/>
<dbReference type="RefSeq" id="WP_120691249.1">
    <property type="nucleotide sequence ID" value="NZ_RBNH01000001.1"/>
</dbReference>
<proteinExistence type="predicted"/>
<gene>
    <name evidence="1" type="ORF">D7Z96_01120</name>
</gene>